<dbReference type="PANTHER" id="PTHR10353">
    <property type="entry name" value="GLYCOSYL HYDROLASE"/>
    <property type="match status" value="1"/>
</dbReference>
<evidence type="ECO:0000313" key="9">
    <source>
        <dbReference type="Proteomes" id="UP001057520"/>
    </source>
</evidence>
<dbReference type="Gene3D" id="3.20.20.80">
    <property type="entry name" value="Glycosidases"/>
    <property type="match status" value="1"/>
</dbReference>
<dbReference type="InterPro" id="IPR017736">
    <property type="entry name" value="Glyco_hydro_1_beta-glucosidase"/>
</dbReference>
<evidence type="ECO:0000256" key="3">
    <source>
        <dbReference type="ARBA" id="ARBA00023001"/>
    </source>
</evidence>
<reference evidence="8 9" key="1">
    <citation type="submission" date="2022-04" db="EMBL/GenBank/DDBJ databases">
        <title>Genome sequence of soybean root-associated Caulobacter segnis RL271.</title>
        <authorList>
            <person name="Longley R."/>
            <person name="Bonito G."/>
            <person name="Trigodet F."/>
            <person name="Crosson S."/>
            <person name="Fiebig A."/>
        </authorList>
    </citation>
    <scope>NUCLEOTIDE SEQUENCE [LARGE SCALE GENOMIC DNA]</scope>
    <source>
        <strain evidence="8 9">RL271</strain>
    </source>
</reference>
<dbReference type="InterPro" id="IPR001360">
    <property type="entry name" value="Glyco_hydro_1"/>
</dbReference>
<evidence type="ECO:0000256" key="5">
    <source>
        <dbReference type="ARBA" id="ARBA00023295"/>
    </source>
</evidence>
<dbReference type="NCBIfam" id="TIGR03356">
    <property type="entry name" value="BGL"/>
    <property type="match status" value="1"/>
</dbReference>
<organism evidence="8 9">
    <name type="scientific">Caulobacter segnis</name>
    <dbReference type="NCBI Taxonomy" id="88688"/>
    <lineage>
        <taxon>Bacteria</taxon>
        <taxon>Pseudomonadati</taxon>
        <taxon>Pseudomonadota</taxon>
        <taxon>Alphaproteobacteria</taxon>
        <taxon>Caulobacterales</taxon>
        <taxon>Caulobacteraceae</taxon>
        <taxon>Caulobacter</taxon>
    </lineage>
</organism>
<keyword evidence="3" id="KW-0136">Cellulose degradation</keyword>
<sequence>MERSGVSRRALGGLALGGVLGGAAMGLSGCERPAETDLKPKSRQFPKDFIRGVASAAFQTEGAQDVDGRGPSVWDVFEKVPGHVKDGSDATVATDSYRRFQEDVDLIAGAGLDAYRFSISWSRVLPTGEGAVNAAGLDHYSRLVDALLAKGIAPYATLFHWDLPQALQAKGGWANRDTALRLADYAQAVVGRLGDRLKNYIILNEAAVHAVVGHVLGEQAPGLKDVNLLGKVVHHMNLGQGLAIQALRAGGRDLNIGTTLALQPCRPAGGPWAVWNRLASDGLDALWNKAWLDPLLKGTYPKAMDDFLKGGVVHDGDLATMRQPVDFVGVNYYAPVYVRLDLAAPGKIAMAAPPKGAELDAFGRHIDPSGLYEMLDRVRREYGAPKTLVTENGCSDPFGTGPAILDDQFRITYLRRHLEAVLAAREAGCDVRGYFEWTLIDNFEWDLGYTSKFGLVAMDRTTGVRTPKASYAWFKTLAESGVLPSSP</sequence>
<protein>
    <recommendedName>
        <fullName evidence="7">Beta-glucosidase</fullName>
        <ecNumber evidence="7">3.2.1.21</ecNumber>
    </recommendedName>
</protein>
<keyword evidence="6" id="KW-0624">Polysaccharide degradation</keyword>
<proteinExistence type="inferred from homology"/>
<keyword evidence="2 7" id="KW-0378">Hydrolase</keyword>
<keyword evidence="5 7" id="KW-0326">Glycosidase</keyword>
<evidence type="ECO:0000313" key="8">
    <source>
        <dbReference type="EMBL" id="USQ97623.1"/>
    </source>
</evidence>
<keyword evidence="4" id="KW-0119">Carbohydrate metabolism</keyword>
<dbReference type="Pfam" id="PF00232">
    <property type="entry name" value="Glyco_hydro_1"/>
    <property type="match status" value="1"/>
</dbReference>
<keyword evidence="9" id="KW-1185">Reference proteome</keyword>
<name>A0ABY4ZY47_9CAUL</name>
<dbReference type="PANTHER" id="PTHR10353:SF36">
    <property type="entry name" value="LP05116P"/>
    <property type="match status" value="1"/>
</dbReference>
<dbReference type="InterPro" id="IPR017853">
    <property type="entry name" value="GH"/>
</dbReference>
<dbReference type="EC" id="3.2.1.21" evidence="7"/>
<dbReference type="PROSITE" id="PS51257">
    <property type="entry name" value="PROKAR_LIPOPROTEIN"/>
    <property type="match status" value="1"/>
</dbReference>
<dbReference type="PRINTS" id="PR00131">
    <property type="entry name" value="GLHYDRLASE1"/>
</dbReference>
<dbReference type="SUPFAM" id="SSF51445">
    <property type="entry name" value="(Trans)glycosidases"/>
    <property type="match status" value="1"/>
</dbReference>
<accession>A0ABY4ZY47</accession>
<comment type="similarity">
    <text evidence="1 7">Belongs to the glycosyl hydrolase 1 family.</text>
</comment>
<evidence type="ECO:0000256" key="6">
    <source>
        <dbReference type="ARBA" id="ARBA00023326"/>
    </source>
</evidence>
<gene>
    <name evidence="8" type="ORF">MZV50_08860</name>
</gene>
<evidence type="ECO:0000256" key="7">
    <source>
        <dbReference type="RuleBase" id="RU361175"/>
    </source>
</evidence>
<evidence type="ECO:0000256" key="1">
    <source>
        <dbReference type="ARBA" id="ARBA00010838"/>
    </source>
</evidence>
<dbReference type="EMBL" id="CP096040">
    <property type="protein sequence ID" value="USQ97623.1"/>
    <property type="molecule type" value="Genomic_DNA"/>
</dbReference>
<evidence type="ECO:0000256" key="4">
    <source>
        <dbReference type="ARBA" id="ARBA00023277"/>
    </source>
</evidence>
<comment type="catalytic activity">
    <reaction evidence="7">
        <text>Hydrolysis of terminal, non-reducing beta-D-glucosyl residues with release of beta-D-glucose.</text>
        <dbReference type="EC" id="3.2.1.21"/>
    </reaction>
</comment>
<dbReference type="GO" id="GO:0008422">
    <property type="term" value="F:beta-glucosidase activity"/>
    <property type="evidence" value="ECO:0007669"/>
    <property type="project" value="UniProtKB-EC"/>
</dbReference>
<dbReference type="Proteomes" id="UP001057520">
    <property type="component" value="Chromosome"/>
</dbReference>
<evidence type="ECO:0000256" key="2">
    <source>
        <dbReference type="ARBA" id="ARBA00022801"/>
    </source>
</evidence>